<proteinExistence type="predicted"/>
<organism evidence="2 3">
    <name type="scientific">Suillus fuscotomentosus</name>
    <dbReference type="NCBI Taxonomy" id="1912939"/>
    <lineage>
        <taxon>Eukaryota</taxon>
        <taxon>Fungi</taxon>
        <taxon>Dikarya</taxon>
        <taxon>Basidiomycota</taxon>
        <taxon>Agaricomycotina</taxon>
        <taxon>Agaricomycetes</taxon>
        <taxon>Agaricomycetidae</taxon>
        <taxon>Boletales</taxon>
        <taxon>Suillineae</taxon>
        <taxon>Suillaceae</taxon>
        <taxon>Suillus</taxon>
    </lineage>
</organism>
<evidence type="ECO:0000313" key="3">
    <source>
        <dbReference type="Proteomes" id="UP001195769"/>
    </source>
</evidence>
<comment type="caution">
    <text evidence="2">The sequence shown here is derived from an EMBL/GenBank/DDBJ whole genome shotgun (WGS) entry which is preliminary data.</text>
</comment>
<protein>
    <recommendedName>
        <fullName evidence="1">DUF6532 domain-containing protein</fullName>
    </recommendedName>
</protein>
<dbReference type="Pfam" id="PF20149">
    <property type="entry name" value="DUF6532"/>
    <property type="match status" value="1"/>
</dbReference>
<evidence type="ECO:0000259" key="1">
    <source>
        <dbReference type="Pfam" id="PF20149"/>
    </source>
</evidence>
<dbReference type="RefSeq" id="XP_041221875.1">
    <property type="nucleotide sequence ID" value="XM_041367713.1"/>
</dbReference>
<dbReference type="InterPro" id="IPR045341">
    <property type="entry name" value="DUF6532"/>
</dbReference>
<dbReference type="Proteomes" id="UP001195769">
    <property type="component" value="Unassembled WGS sequence"/>
</dbReference>
<reference evidence="2" key="1">
    <citation type="journal article" date="2020" name="New Phytol.">
        <title>Comparative genomics reveals dynamic genome evolution in host specialist ectomycorrhizal fungi.</title>
        <authorList>
            <person name="Lofgren L.A."/>
            <person name="Nguyen N.H."/>
            <person name="Vilgalys R."/>
            <person name="Ruytinx J."/>
            <person name="Liao H.L."/>
            <person name="Branco S."/>
            <person name="Kuo A."/>
            <person name="LaButti K."/>
            <person name="Lipzen A."/>
            <person name="Andreopoulos W."/>
            <person name="Pangilinan J."/>
            <person name="Riley R."/>
            <person name="Hundley H."/>
            <person name="Na H."/>
            <person name="Barry K."/>
            <person name="Grigoriev I.V."/>
            <person name="Stajich J.E."/>
            <person name="Kennedy P.G."/>
        </authorList>
    </citation>
    <scope>NUCLEOTIDE SEQUENCE</scope>
    <source>
        <strain evidence="2">FC203</strain>
    </source>
</reference>
<gene>
    <name evidence="2" type="ORF">F5891DRAFT_1193324</name>
</gene>
<dbReference type="GeneID" id="64662011"/>
<evidence type="ECO:0000313" key="2">
    <source>
        <dbReference type="EMBL" id="KAG1896299.1"/>
    </source>
</evidence>
<accession>A0AAD4E0N2</accession>
<sequence>MISIAKQLYGIFLKGNSMHKERVSAAAAKLLKTGEYLRLPDSSEGKYTNFVSQVLKEACLSFYYGNGKKALKLTDEFQHQIPVNSLILVAAVAKGVLSGFCNSGTDKVPDLTADMCRADFNILQKSINKLMDIPERRVELEEMLREWAEEGMIGELHNDSDSAADSEDINIII</sequence>
<name>A0AAD4E0N2_9AGAM</name>
<feature type="domain" description="DUF6532" evidence="1">
    <location>
        <begin position="5"/>
        <end position="129"/>
    </location>
</feature>
<dbReference type="AlphaFoldDB" id="A0AAD4E0N2"/>
<dbReference type="EMBL" id="JABBWK010000057">
    <property type="protein sequence ID" value="KAG1896299.1"/>
    <property type="molecule type" value="Genomic_DNA"/>
</dbReference>
<keyword evidence="3" id="KW-1185">Reference proteome</keyword>